<keyword evidence="3" id="KW-1185">Reference proteome</keyword>
<evidence type="ECO:0000313" key="2">
    <source>
        <dbReference type="EMBL" id="PVX84360.1"/>
    </source>
</evidence>
<accession>A0ABX5KPF3</accession>
<dbReference type="InterPro" id="IPR007633">
    <property type="entry name" value="Phage_P2_Holin"/>
</dbReference>
<keyword evidence="1" id="KW-0812">Transmembrane</keyword>
<sequence>MGAFIGIAKVLVGRDELTPRLILGRAVLGSATSMVAGVVLVQIPNLDPIALLGIGSALGIVGSQYIELLLRRRAKAIIGKEEA</sequence>
<feature type="transmembrane region" description="Helical" evidence="1">
    <location>
        <begin position="49"/>
        <end position="70"/>
    </location>
</feature>
<evidence type="ECO:0000313" key="3">
    <source>
        <dbReference type="Proteomes" id="UP000245712"/>
    </source>
</evidence>
<keyword evidence="1" id="KW-1133">Transmembrane helix</keyword>
<gene>
    <name evidence="2" type="ORF">C7402_105201</name>
</gene>
<comment type="caution">
    <text evidence="2">The sequence shown here is derived from an EMBL/GenBank/DDBJ whole genome shotgun (WGS) entry which is preliminary data.</text>
</comment>
<keyword evidence="1" id="KW-0472">Membrane</keyword>
<dbReference type="EMBL" id="QEOB01000005">
    <property type="protein sequence ID" value="PVX84360.1"/>
    <property type="molecule type" value="Genomic_DNA"/>
</dbReference>
<proteinExistence type="predicted"/>
<reference evidence="2 3" key="1">
    <citation type="submission" date="2018-05" db="EMBL/GenBank/DDBJ databases">
        <title>Genomic Encyclopedia of Type Strains, Phase IV (KMG-V): Genome sequencing to study the core and pangenomes of soil and plant-associated prokaryotes.</title>
        <authorList>
            <person name="Whitman W."/>
        </authorList>
    </citation>
    <scope>NUCLEOTIDE SEQUENCE [LARGE SCALE GENOMIC DNA]</scope>
    <source>
        <strain evidence="2 3">SCZa-39</strain>
    </source>
</reference>
<dbReference type="Proteomes" id="UP000245712">
    <property type="component" value="Unassembled WGS sequence"/>
</dbReference>
<dbReference type="Pfam" id="PF04550">
    <property type="entry name" value="Phage_holin_3_2"/>
    <property type="match status" value="1"/>
</dbReference>
<evidence type="ECO:0000256" key="1">
    <source>
        <dbReference type="SAM" id="Phobius"/>
    </source>
</evidence>
<feature type="transmembrane region" description="Helical" evidence="1">
    <location>
        <begin position="21"/>
        <end position="43"/>
    </location>
</feature>
<protein>
    <submittedName>
        <fullName evidence="2">Phage holin family 2</fullName>
    </submittedName>
</protein>
<organism evidence="2 3">
    <name type="scientific">Paraburkholderia unamae</name>
    <dbReference type="NCBI Taxonomy" id="219649"/>
    <lineage>
        <taxon>Bacteria</taxon>
        <taxon>Pseudomonadati</taxon>
        <taxon>Pseudomonadota</taxon>
        <taxon>Betaproteobacteria</taxon>
        <taxon>Burkholderiales</taxon>
        <taxon>Burkholderiaceae</taxon>
        <taxon>Paraburkholderia</taxon>
    </lineage>
</organism>
<name>A0ABX5KPF3_9BURK</name>